<evidence type="ECO:0000256" key="7">
    <source>
        <dbReference type="SAM" id="Phobius"/>
    </source>
</evidence>
<dbReference type="Pfam" id="PF03073">
    <property type="entry name" value="TspO_MBR"/>
    <property type="match status" value="1"/>
</dbReference>
<dbReference type="GO" id="GO:0033013">
    <property type="term" value="P:tetrapyrrole metabolic process"/>
    <property type="evidence" value="ECO:0007669"/>
    <property type="project" value="UniProtKB-ARBA"/>
</dbReference>
<evidence type="ECO:0008006" key="9">
    <source>
        <dbReference type="Google" id="ProtNLM"/>
    </source>
</evidence>
<keyword evidence="5 7" id="KW-0472">Membrane</keyword>
<dbReference type="CDD" id="cd15904">
    <property type="entry name" value="TSPO_MBR"/>
    <property type="match status" value="1"/>
</dbReference>
<dbReference type="InterPro" id="IPR038330">
    <property type="entry name" value="TspO/MBR-related_sf"/>
</dbReference>
<dbReference type="PANTHER" id="PTHR10057">
    <property type="entry name" value="PERIPHERAL-TYPE BENZODIAZEPINE RECEPTOR"/>
    <property type="match status" value="1"/>
</dbReference>
<dbReference type="AlphaFoldDB" id="A0A7S4EK57"/>
<accession>A0A7S4EK57</accession>
<evidence type="ECO:0000256" key="1">
    <source>
        <dbReference type="ARBA" id="ARBA00004141"/>
    </source>
</evidence>
<name>A0A7S4EK57_9STRA</name>
<organism evidence="8">
    <name type="scientific">Pseudo-nitzschia australis</name>
    <dbReference type="NCBI Taxonomy" id="44445"/>
    <lineage>
        <taxon>Eukaryota</taxon>
        <taxon>Sar</taxon>
        <taxon>Stramenopiles</taxon>
        <taxon>Ochrophyta</taxon>
        <taxon>Bacillariophyta</taxon>
        <taxon>Bacillariophyceae</taxon>
        <taxon>Bacillariophycidae</taxon>
        <taxon>Bacillariales</taxon>
        <taxon>Bacillariaceae</taxon>
        <taxon>Pseudo-nitzschia</taxon>
    </lineage>
</organism>
<comment type="subcellular location">
    <subcellularLocation>
        <location evidence="1">Membrane</location>
        <topology evidence="1">Multi-pass membrane protein</topology>
    </subcellularLocation>
</comment>
<keyword evidence="3 7" id="KW-0812">Transmembrane</keyword>
<dbReference type="InterPro" id="IPR004307">
    <property type="entry name" value="TspO_MBR"/>
</dbReference>
<proteinExistence type="inferred from homology"/>
<feature type="transmembrane region" description="Helical" evidence="7">
    <location>
        <begin position="295"/>
        <end position="314"/>
    </location>
</feature>
<feature type="transmembrane region" description="Helical" evidence="7">
    <location>
        <begin position="175"/>
        <end position="194"/>
    </location>
</feature>
<evidence type="ECO:0000256" key="4">
    <source>
        <dbReference type="ARBA" id="ARBA00022989"/>
    </source>
</evidence>
<protein>
    <recommendedName>
        <fullName evidence="9">Tryptophan-rich sensory protein</fullName>
    </recommendedName>
</protein>
<feature type="transmembrane region" description="Helical" evidence="7">
    <location>
        <begin position="235"/>
        <end position="259"/>
    </location>
</feature>
<evidence type="ECO:0000256" key="6">
    <source>
        <dbReference type="SAM" id="MobiDB-lite"/>
    </source>
</evidence>
<sequence>MVSPPRVRVRVRVLVRTGSLDSWITTFIIELHSVDNPFTERSNTKRNGTIMVGKYRMNVLSLAATAAFLLTFVGMTMTTGFQQPVSRPQQPTSLLKSSIERSNSNVMMPCKSTTSNQQRTATLLSAASTASENEARVLDTEAIAKYAGAIAVQMLLFKGFFTGIDLLSSAVDVEVPFVANFFFFYVFSLKSRIFNPLSNKRPKRDTKEIEAELDGNKAAQNEKPRKMPEWTPPGLVFPIMWILIIGPLRAASSALLVTGAGGVDYASNAILFLMLHLSIGDTWNTINNVERRYGTSVLGVTCVWISAAFAAYSYGQVDPLAGKLLSVPLVWLTIASSLIVRTWQLNPSESSGEKESLLPTKPASQEGSITKFTWFEGK</sequence>
<feature type="transmembrane region" description="Helical" evidence="7">
    <location>
        <begin position="59"/>
        <end position="81"/>
    </location>
</feature>
<reference evidence="8" key="1">
    <citation type="submission" date="2021-01" db="EMBL/GenBank/DDBJ databases">
        <authorList>
            <person name="Corre E."/>
            <person name="Pelletier E."/>
            <person name="Niang G."/>
            <person name="Scheremetjew M."/>
            <person name="Finn R."/>
            <person name="Kale V."/>
            <person name="Holt S."/>
            <person name="Cochrane G."/>
            <person name="Meng A."/>
            <person name="Brown T."/>
            <person name="Cohen L."/>
        </authorList>
    </citation>
    <scope>NUCLEOTIDE SEQUENCE</scope>
    <source>
        <strain evidence="8">10249 10 AB</strain>
    </source>
</reference>
<evidence type="ECO:0000256" key="3">
    <source>
        <dbReference type="ARBA" id="ARBA00022692"/>
    </source>
</evidence>
<evidence type="ECO:0000256" key="5">
    <source>
        <dbReference type="ARBA" id="ARBA00023136"/>
    </source>
</evidence>
<feature type="transmembrane region" description="Helical" evidence="7">
    <location>
        <begin position="265"/>
        <end position="283"/>
    </location>
</feature>
<dbReference type="GO" id="GO:0016020">
    <property type="term" value="C:membrane"/>
    <property type="evidence" value="ECO:0007669"/>
    <property type="project" value="UniProtKB-SubCell"/>
</dbReference>
<comment type="similarity">
    <text evidence="2">Belongs to the TspO/BZRP family.</text>
</comment>
<evidence type="ECO:0000256" key="2">
    <source>
        <dbReference type="ARBA" id="ARBA00007524"/>
    </source>
</evidence>
<keyword evidence="4 7" id="KW-1133">Transmembrane helix</keyword>
<gene>
    <name evidence="8" type="ORF">PAUS00366_LOCUS11386</name>
</gene>
<feature type="region of interest" description="Disordered" evidence="6">
    <location>
        <begin position="205"/>
        <end position="229"/>
    </location>
</feature>
<dbReference type="EMBL" id="HBIX01015676">
    <property type="protein sequence ID" value="CAE0718632.1"/>
    <property type="molecule type" value="Transcribed_RNA"/>
</dbReference>
<dbReference type="Gene3D" id="1.20.1260.100">
    <property type="entry name" value="TspO/MBR protein"/>
    <property type="match status" value="1"/>
</dbReference>
<evidence type="ECO:0000313" key="8">
    <source>
        <dbReference type="EMBL" id="CAE0718632.1"/>
    </source>
</evidence>
<dbReference type="PANTHER" id="PTHR10057:SF0">
    <property type="entry name" value="TRANSLOCATOR PROTEIN"/>
    <property type="match status" value="1"/>
</dbReference>